<name>A0A8S5L853_9CAUD</name>
<protein>
    <submittedName>
        <fullName evidence="1">Large Terminase</fullName>
    </submittedName>
</protein>
<organism evidence="1">
    <name type="scientific">Siphoviridae sp. ctzpQ31</name>
    <dbReference type="NCBI Taxonomy" id="2823613"/>
    <lineage>
        <taxon>Viruses</taxon>
        <taxon>Duplodnaviria</taxon>
        <taxon>Heunggongvirae</taxon>
        <taxon>Uroviricota</taxon>
        <taxon>Caudoviricetes</taxon>
    </lineage>
</organism>
<dbReference type="EMBL" id="BK014654">
    <property type="protein sequence ID" value="DAD66092.1"/>
    <property type="molecule type" value="Genomic_DNA"/>
</dbReference>
<proteinExistence type="predicted"/>
<sequence>MLPETGVSEFVTSNFVKVKAFGMGESVRGEQFRHPKKGVRRPDHLMLDDIDNADNTKNTALIDKDMFFLQNEVFGGLVHWAQIIYLGNVIRMD</sequence>
<evidence type="ECO:0000313" key="1">
    <source>
        <dbReference type="EMBL" id="DAD66092.1"/>
    </source>
</evidence>
<reference evidence="1" key="1">
    <citation type="journal article" date="2021" name="Proc. Natl. Acad. Sci. U.S.A.">
        <title>A Catalog of Tens of Thousands of Viruses from Human Metagenomes Reveals Hidden Associations with Chronic Diseases.</title>
        <authorList>
            <person name="Tisza M.J."/>
            <person name="Buck C.B."/>
        </authorList>
    </citation>
    <scope>NUCLEOTIDE SEQUENCE</scope>
    <source>
        <strain evidence="1">CtzpQ31</strain>
    </source>
</reference>
<accession>A0A8S5L853</accession>